<keyword evidence="3" id="KW-1185">Reference proteome</keyword>
<evidence type="ECO:0000313" key="3">
    <source>
        <dbReference type="Proteomes" id="UP001054811"/>
    </source>
</evidence>
<sequence length="168" mass="17902">MTGKRSAVHVGPPVHVIPGVLRMEGHRRDEPPPVSPVVSVLVQTALHGGRAGAVPEEDQRRPTTEHGVAVRRQMHDRGIDQLGVQAAGLHGPPGAPGQPVADLVAAVQGQIAPVHARVRGEQRGGVLRAAELQRCAYVRCTSFAQRRDSSRATSRARTRMSPDAEALI</sequence>
<gene>
    <name evidence="2" type="ORF">L2X98_26445</name>
</gene>
<evidence type="ECO:0000256" key="1">
    <source>
        <dbReference type="SAM" id="MobiDB-lite"/>
    </source>
</evidence>
<dbReference type="EMBL" id="CP091139">
    <property type="protein sequence ID" value="UUT36454.1"/>
    <property type="molecule type" value="Genomic_DNA"/>
</dbReference>
<accession>A0ABY5NMN2</accession>
<protein>
    <submittedName>
        <fullName evidence="2">Uncharacterized protein</fullName>
    </submittedName>
</protein>
<feature type="region of interest" description="Disordered" evidence="1">
    <location>
        <begin position="48"/>
        <end position="68"/>
    </location>
</feature>
<name>A0ABY5NMN2_9MICO</name>
<organism evidence="2 3">
    <name type="scientific">Microbacterium elymi</name>
    <dbReference type="NCBI Taxonomy" id="2909587"/>
    <lineage>
        <taxon>Bacteria</taxon>
        <taxon>Bacillati</taxon>
        <taxon>Actinomycetota</taxon>
        <taxon>Actinomycetes</taxon>
        <taxon>Micrococcales</taxon>
        <taxon>Microbacteriaceae</taxon>
        <taxon>Microbacterium</taxon>
    </lineage>
</organism>
<proteinExistence type="predicted"/>
<evidence type="ECO:0000313" key="2">
    <source>
        <dbReference type="EMBL" id="UUT36454.1"/>
    </source>
</evidence>
<feature type="region of interest" description="Disordered" evidence="1">
    <location>
        <begin position="146"/>
        <end position="168"/>
    </location>
</feature>
<reference evidence="2" key="1">
    <citation type="submission" date="2022-01" db="EMBL/GenBank/DDBJ databases">
        <title>Microbacterium eymi and Microbacterium rhizovicinus sp. nov., isolated from the rhizospheric soil of Elymus tsukushiensis, a plant native to the Dokdo Islands, Republic of Korea.</title>
        <authorList>
            <person name="Hwang Y.J."/>
        </authorList>
    </citation>
    <scope>NUCLEOTIDE SEQUENCE</scope>
    <source>
        <strain evidence="2">KUDC0405</strain>
    </source>
</reference>
<dbReference type="Proteomes" id="UP001054811">
    <property type="component" value="Chromosome"/>
</dbReference>